<dbReference type="PANTHER" id="PTHR43790">
    <property type="entry name" value="CARBOHYDRATE TRANSPORT ATP-BINDING PROTEIN MG119-RELATED"/>
    <property type="match status" value="1"/>
</dbReference>
<evidence type="ECO:0000259" key="10">
    <source>
        <dbReference type="PROSITE" id="PS50893"/>
    </source>
</evidence>
<evidence type="ECO:0000256" key="5">
    <source>
        <dbReference type="ARBA" id="ARBA00022737"/>
    </source>
</evidence>
<keyword evidence="3" id="KW-1003">Cell membrane</keyword>
<evidence type="ECO:0000256" key="1">
    <source>
        <dbReference type="ARBA" id="ARBA00004202"/>
    </source>
</evidence>
<dbReference type="InterPro" id="IPR027417">
    <property type="entry name" value="P-loop_NTPase"/>
</dbReference>
<organism evidence="11">
    <name type="scientific">Dictyoglomus turgidum</name>
    <dbReference type="NCBI Taxonomy" id="513050"/>
    <lineage>
        <taxon>Bacteria</taxon>
        <taxon>Pseudomonadati</taxon>
        <taxon>Dictyoglomota</taxon>
        <taxon>Dictyoglomia</taxon>
        <taxon>Dictyoglomales</taxon>
        <taxon>Dictyoglomaceae</taxon>
        <taxon>Dictyoglomus</taxon>
    </lineage>
</organism>
<dbReference type="GO" id="GO:0005524">
    <property type="term" value="F:ATP binding"/>
    <property type="evidence" value="ECO:0007669"/>
    <property type="project" value="UniProtKB-KW"/>
</dbReference>
<keyword evidence="6" id="KW-0547">Nucleotide-binding</keyword>
<evidence type="ECO:0000256" key="2">
    <source>
        <dbReference type="ARBA" id="ARBA00022448"/>
    </source>
</evidence>
<evidence type="ECO:0000313" key="11">
    <source>
        <dbReference type="EMBL" id="HGB31639.1"/>
    </source>
</evidence>
<dbReference type="SUPFAM" id="SSF52540">
    <property type="entry name" value="P-loop containing nucleoside triphosphate hydrolases"/>
    <property type="match status" value="2"/>
</dbReference>
<dbReference type="InterPro" id="IPR003439">
    <property type="entry name" value="ABC_transporter-like_ATP-bd"/>
</dbReference>
<feature type="domain" description="ABC transporter" evidence="10">
    <location>
        <begin position="6"/>
        <end position="242"/>
    </location>
</feature>
<dbReference type="Pfam" id="PF00005">
    <property type="entry name" value="ABC_tran"/>
    <property type="match status" value="2"/>
</dbReference>
<comment type="subcellular location">
    <subcellularLocation>
        <location evidence="1">Cell membrane</location>
        <topology evidence="1">Peripheral membrane protein</topology>
    </subcellularLocation>
</comment>
<keyword evidence="2" id="KW-0813">Transport</keyword>
<dbReference type="PROSITE" id="PS00211">
    <property type="entry name" value="ABC_TRANSPORTER_1"/>
    <property type="match status" value="1"/>
</dbReference>
<dbReference type="Gene3D" id="3.40.50.300">
    <property type="entry name" value="P-loop containing nucleotide triphosphate hydrolases"/>
    <property type="match status" value="2"/>
</dbReference>
<keyword evidence="8" id="KW-1278">Translocase</keyword>
<dbReference type="InterPro" id="IPR050107">
    <property type="entry name" value="ABC_carbohydrate_import_ATPase"/>
</dbReference>
<dbReference type="FunFam" id="3.40.50.300:FF:000127">
    <property type="entry name" value="Ribose import ATP-binding protein RbsA"/>
    <property type="match status" value="1"/>
</dbReference>
<comment type="caution">
    <text evidence="11">The sequence shown here is derived from an EMBL/GenBank/DDBJ whole genome shotgun (WGS) entry which is preliminary data.</text>
</comment>
<evidence type="ECO:0000256" key="3">
    <source>
        <dbReference type="ARBA" id="ARBA00022475"/>
    </source>
</evidence>
<keyword evidence="4" id="KW-0762">Sugar transport</keyword>
<reference evidence="11" key="1">
    <citation type="journal article" date="2020" name="mSystems">
        <title>Genome- and Community-Level Interaction Insights into Carbon Utilization and Element Cycling Functions of Hydrothermarchaeota in Hydrothermal Sediment.</title>
        <authorList>
            <person name="Zhou Z."/>
            <person name="Liu Y."/>
            <person name="Xu W."/>
            <person name="Pan J."/>
            <person name="Luo Z.H."/>
            <person name="Li M."/>
        </authorList>
    </citation>
    <scope>NUCLEOTIDE SEQUENCE [LARGE SCALE GENOMIC DNA]</scope>
    <source>
        <strain evidence="11">SpSt-751</strain>
    </source>
</reference>
<dbReference type="EMBL" id="DTGA01000189">
    <property type="protein sequence ID" value="HGB31639.1"/>
    <property type="molecule type" value="Genomic_DNA"/>
</dbReference>
<gene>
    <name evidence="11" type="ORF">ENV35_07180</name>
</gene>
<dbReference type="GO" id="GO:0016887">
    <property type="term" value="F:ATP hydrolysis activity"/>
    <property type="evidence" value="ECO:0007669"/>
    <property type="project" value="InterPro"/>
</dbReference>
<evidence type="ECO:0000256" key="8">
    <source>
        <dbReference type="ARBA" id="ARBA00022967"/>
    </source>
</evidence>
<keyword evidence="7 11" id="KW-0067">ATP-binding</keyword>
<dbReference type="GO" id="GO:0005886">
    <property type="term" value="C:plasma membrane"/>
    <property type="evidence" value="ECO:0007669"/>
    <property type="project" value="UniProtKB-SubCell"/>
</dbReference>
<dbReference type="CDD" id="cd03215">
    <property type="entry name" value="ABC_Carb_Monos_II"/>
    <property type="match status" value="1"/>
</dbReference>
<protein>
    <submittedName>
        <fullName evidence="11">Sugar ABC transporter ATP-binding protein</fullName>
    </submittedName>
</protein>
<dbReference type="SMART" id="SM00382">
    <property type="entry name" value="AAA"/>
    <property type="match status" value="2"/>
</dbReference>
<accession>A0A7C3SP40</accession>
<dbReference type="CDD" id="cd03216">
    <property type="entry name" value="ABC_Carb_Monos_I"/>
    <property type="match status" value="1"/>
</dbReference>
<keyword evidence="5" id="KW-0677">Repeat</keyword>
<evidence type="ECO:0000256" key="7">
    <source>
        <dbReference type="ARBA" id="ARBA00022840"/>
    </source>
</evidence>
<dbReference type="InterPro" id="IPR017871">
    <property type="entry name" value="ABC_transporter-like_CS"/>
</dbReference>
<name>A0A7C3SP40_9BACT</name>
<evidence type="ECO:0000256" key="6">
    <source>
        <dbReference type="ARBA" id="ARBA00022741"/>
    </source>
</evidence>
<dbReference type="PROSITE" id="PS50893">
    <property type="entry name" value="ABC_TRANSPORTER_2"/>
    <property type="match status" value="2"/>
</dbReference>
<dbReference type="PANTHER" id="PTHR43790:SF1">
    <property type="entry name" value="XYLOSE IMPORT ATP-BINDING PROTEIN XYLG"/>
    <property type="match status" value="1"/>
</dbReference>
<sequence length="503" mass="56169">MSEILLEARNINKYYGGVIALSNLNFVIKKGEVHCLVGENGSGKSTLVKIITGVVQPEPGAEIIIDGVKFTHLTPLEALKNGIQVVHQDFSLFPNLSVAENISIAQYIKKFKPVNWKEINSIAKETMNKLGINLPLNVPVNMLSIADQQLVAICRSLASEAKLIIMDEPTSSLTREEVEHLFKIIKDLKNQGISILFISHKLDEVLEISEVITVLRDGKKIATVNRDEVDKQKLTFLMTGKEIVFSKNQYKSFENNVVLEVKGLYKKGQFSDINFKLNKGEVLGIIGPLGSGKTELALSLFGMNPPDKGEIYLQGKKVKFNSNIDAIKNGIGYVPEDRLNQGLVLNHSVENNIVITILSKILNRFRLIDSLKKRNISEDAVKKFNIKCHSLDAPVKSLSGGNQQKVVIAKWFLTLPKILILDGPTVGVDVLAKNSIYETIKELVSHGVSIILISDEIYEVLNNCNRILIMKKGKIVDMLYPEEITEEELYQKVWSKEDKLKVL</sequence>
<proteinExistence type="predicted"/>
<evidence type="ECO:0000256" key="4">
    <source>
        <dbReference type="ARBA" id="ARBA00022597"/>
    </source>
</evidence>
<dbReference type="AlphaFoldDB" id="A0A7C3SP40"/>
<dbReference type="InterPro" id="IPR003593">
    <property type="entry name" value="AAA+_ATPase"/>
</dbReference>
<keyword evidence="9" id="KW-0472">Membrane</keyword>
<evidence type="ECO:0000256" key="9">
    <source>
        <dbReference type="ARBA" id="ARBA00023136"/>
    </source>
</evidence>
<feature type="domain" description="ABC transporter" evidence="10">
    <location>
        <begin position="244"/>
        <end position="497"/>
    </location>
</feature>